<accession>A0A075RCV8</accession>
<dbReference type="KEGG" id="blr:BRLA_c029430"/>
<reference evidence="2 3" key="1">
    <citation type="journal article" date="2011" name="J. Bacteriol.">
        <title>Genome sequence of Brevibacillus laterosporus LMG 15441, a pathogen of invertebrates.</title>
        <authorList>
            <person name="Djukic M."/>
            <person name="Poehlein A."/>
            <person name="Thurmer A."/>
            <person name="Daniel R."/>
        </authorList>
    </citation>
    <scope>NUCLEOTIDE SEQUENCE [LARGE SCALE GENOMIC DNA]</scope>
    <source>
        <strain evidence="2 3">LMG 15441</strain>
    </source>
</reference>
<dbReference type="InterPro" id="IPR007403">
    <property type="entry name" value="DUF456"/>
</dbReference>
<organism evidence="2 3">
    <name type="scientific">Brevibacillus laterosporus LMG 15441</name>
    <dbReference type="NCBI Taxonomy" id="1042163"/>
    <lineage>
        <taxon>Bacteria</taxon>
        <taxon>Bacillati</taxon>
        <taxon>Bacillota</taxon>
        <taxon>Bacilli</taxon>
        <taxon>Bacillales</taxon>
        <taxon>Paenibacillaceae</taxon>
        <taxon>Brevibacillus</taxon>
    </lineage>
</organism>
<dbReference type="EMBL" id="CP007806">
    <property type="protein sequence ID" value="AIG27255.1"/>
    <property type="molecule type" value="Genomic_DNA"/>
</dbReference>
<dbReference type="RefSeq" id="WP_003335867.1">
    <property type="nucleotide sequence ID" value="NZ_CP007806.1"/>
</dbReference>
<dbReference type="PANTHER" id="PTHR39165">
    <property type="entry name" value="IG HYPOTHETICAL 17883"/>
    <property type="match status" value="1"/>
</dbReference>
<evidence type="ECO:0008006" key="4">
    <source>
        <dbReference type="Google" id="ProtNLM"/>
    </source>
</evidence>
<feature type="transmembrane region" description="Helical" evidence="1">
    <location>
        <begin position="53"/>
        <end position="75"/>
    </location>
</feature>
<evidence type="ECO:0000256" key="1">
    <source>
        <dbReference type="SAM" id="Phobius"/>
    </source>
</evidence>
<dbReference type="HOGENOM" id="CLU_109297_1_0_9"/>
<gene>
    <name evidence="2" type="ORF">BRLA_c029430</name>
</gene>
<dbReference type="Proteomes" id="UP000005850">
    <property type="component" value="Chromosome"/>
</dbReference>
<keyword evidence="3" id="KW-1185">Reference proteome</keyword>
<sequence>MDVLLWLIVILLFGVSIAGIFFPVLPDTIMLWGGFLLYQFAIAEPGAGLPVSFWWGMGILSVVLFGADLLTNMYFVKKYGGSKASAIGSILGVIIGVLTFPPFGMIILPFVFVLLIEMLMQKQPAERAFKIAIGSLIGFFSSVIMKISIQLIMIIWFFIVAW</sequence>
<dbReference type="PANTHER" id="PTHR39165:SF1">
    <property type="entry name" value="DUF456 DOMAIN-CONTAINING PROTEIN"/>
    <property type="match status" value="1"/>
</dbReference>
<feature type="transmembrane region" description="Helical" evidence="1">
    <location>
        <begin position="128"/>
        <end position="159"/>
    </location>
</feature>
<evidence type="ECO:0000313" key="2">
    <source>
        <dbReference type="EMBL" id="AIG27255.1"/>
    </source>
</evidence>
<feature type="transmembrane region" description="Helical" evidence="1">
    <location>
        <begin position="87"/>
        <end position="116"/>
    </location>
</feature>
<dbReference type="AlphaFoldDB" id="A0A075RCV8"/>
<name>A0A075RCV8_BRELA</name>
<keyword evidence="1" id="KW-1133">Transmembrane helix</keyword>
<dbReference type="Pfam" id="PF04306">
    <property type="entry name" value="DUF456"/>
    <property type="match status" value="1"/>
</dbReference>
<proteinExistence type="predicted"/>
<keyword evidence="1" id="KW-0472">Membrane</keyword>
<evidence type="ECO:0000313" key="3">
    <source>
        <dbReference type="Proteomes" id="UP000005850"/>
    </source>
</evidence>
<dbReference type="eggNOG" id="COG2839">
    <property type="taxonomic scope" value="Bacteria"/>
</dbReference>
<protein>
    <recommendedName>
        <fullName evidence="4">DUF456 domain-containing protein</fullName>
    </recommendedName>
</protein>
<keyword evidence="1" id="KW-0812">Transmembrane</keyword>